<dbReference type="Proteomes" id="UP001303532">
    <property type="component" value="Chromosome"/>
</dbReference>
<accession>A0ABZ0KS35</accession>
<feature type="transmembrane region" description="Helical" evidence="1">
    <location>
        <begin position="6"/>
        <end position="24"/>
    </location>
</feature>
<evidence type="ECO:0000256" key="1">
    <source>
        <dbReference type="SAM" id="Phobius"/>
    </source>
</evidence>
<evidence type="ECO:0000313" key="3">
    <source>
        <dbReference type="Proteomes" id="UP001303532"/>
    </source>
</evidence>
<evidence type="ECO:0000313" key="2">
    <source>
        <dbReference type="EMBL" id="WOV82945.1"/>
    </source>
</evidence>
<proteinExistence type="predicted"/>
<protein>
    <submittedName>
        <fullName evidence="2">Uncharacterized protein</fullName>
    </submittedName>
</protein>
<keyword evidence="3" id="KW-1185">Reference proteome</keyword>
<feature type="transmembrane region" description="Helical" evidence="1">
    <location>
        <begin position="55"/>
        <end position="73"/>
    </location>
</feature>
<dbReference type="EMBL" id="CP116341">
    <property type="protein sequence ID" value="WOV82945.1"/>
    <property type="molecule type" value="Genomic_DNA"/>
</dbReference>
<reference evidence="2 3" key="1">
    <citation type="submission" date="2023-01" db="EMBL/GenBank/DDBJ databases">
        <title>Sporosarcina sp. nov., isolated from Korean tranditional fermented seafood 'Jeotgal'.</title>
        <authorList>
            <person name="Yang A.-I."/>
        </authorList>
    </citation>
    <scope>NUCLEOTIDE SEQUENCE [LARGE SCALE GENOMIC DNA]</scope>
    <source>
        <strain evidence="2 3">B2O-1</strain>
    </source>
</reference>
<organism evidence="2 3">
    <name type="scientific">Sporosarcina jeotgali</name>
    <dbReference type="NCBI Taxonomy" id="3020056"/>
    <lineage>
        <taxon>Bacteria</taxon>
        <taxon>Bacillati</taxon>
        <taxon>Bacillota</taxon>
        <taxon>Bacilli</taxon>
        <taxon>Bacillales</taxon>
        <taxon>Caryophanaceae</taxon>
        <taxon>Sporosarcina</taxon>
    </lineage>
</organism>
<keyword evidence="1" id="KW-0472">Membrane</keyword>
<keyword evidence="1" id="KW-0812">Transmembrane</keyword>
<name>A0ABZ0KS35_9BACL</name>
<keyword evidence="1" id="KW-1133">Transmembrane helix</keyword>
<sequence>MASLIYTSLTIAVIAGIVFVVFKIKKTTSNLTLYLFISTVIATLAALAYQMMSLWHALLVILGLSFATAVLLAKRQEA</sequence>
<gene>
    <name evidence="2" type="ORF">PGH26_08310</name>
</gene>
<feature type="transmembrane region" description="Helical" evidence="1">
    <location>
        <begin position="31"/>
        <end position="49"/>
    </location>
</feature>
<dbReference type="RefSeq" id="WP_323690617.1">
    <property type="nucleotide sequence ID" value="NZ_CP116341.1"/>
</dbReference>